<dbReference type="Proteomes" id="UP001652628">
    <property type="component" value="Chromosome X"/>
</dbReference>
<sequence>MEMKMAEAQESKDFSSTVEGQMPAGSVPVEKEEEEVEAEVEQEEQEQQELLSERWSPLGANYDDANSASSGVDCELEPGLEKSETRRGSTGSELARLRSIEEEQEMLTSSLLALTSHFAHVQLRVRQIVEAPAEERDQLLRDLEDFAFQGIPEAVQSKESQPEDDAVEGEKEPGADSQLIEQLKSQLTELEQIAYEAGEPGILPQHVMLEKQKFILDELRSKLNLQVEQHELPALSTEQLRHQVDNAIGEFVGPLKMKEQLVAQLKTQITDLERFIAFLQCDAVEGSVGDRLKLLSGAYNSYAAKQTARSSQAASIAPATGVASAPATTAAPPPYSGVGSHSPGESLHSKAHGLLDKASILMQMFASTHLGKPRSHDEFQQNSLKKTHKGNHWGDLRAQLEVDIQEVAALAATLSCDREKLANIKRALRQQHQQQAECTSSSAAGHLVINSQSGALTTLPPRCRRAVPTGHELAPYAAGGAISSDSDEDISYSNFEWEKEGKSRRTAHMRGDSIATIGRELTTVVRKNFARTLQQLIQHGLRIPAESAASSLMVPFMRCLHPAPPMVPPSAGGDSQFLGLGRAMHAWELVLAYYRLKHGEEYNNTPARKLSQSFQLDIVDAQAVTAKQSLLSAVGMILAMHRPYKRSNNAHFKAFVCAGLNSHLLVEWLNLILSCHELVDTYYSANSYVARTGFRDSLRSIDALSRFDFDLPVDLAIRHFRNI</sequence>
<dbReference type="Pfam" id="PF02759">
    <property type="entry name" value="RUN"/>
    <property type="match status" value="1"/>
</dbReference>
<dbReference type="Gene3D" id="1.20.58.900">
    <property type="match status" value="1"/>
</dbReference>
<dbReference type="SUPFAM" id="SSF140741">
    <property type="entry name" value="RUN domain-like"/>
    <property type="match status" value="1"/>
</dbReference>
<feature type="region of interest" description="Disordered" evidence="1">
    <location>
        <begin position="324"/>
        <end position="349"/>
    </location>
</feature>
<evidence type="ECO:0000256" key="1">
    <source>
        <dbReference type="SAM" id="MobiDB-lite"/>
    </source>
</evidence>
<dbReference type="CDD" id="cd17683">
    <property type="entry name" value="RUN_RUNDC1"/>
    <property type="match status" value="1"/>
</dbReference>
<dbReference type="InterPro" id="IPR047343">
    <property type="entry name" value="RUSC1_2"/>
</dbReference>
<gene>
    <name evidence="4" type="primary">LOC108015367</name>
</gene>
<evidence type="ECO:0000313" key="4">
    <source>
        <dbReference type="RefSeq" id="XP_036676092.3"/>
    </source>
</evidence>
<dbReference type="AlphaFoldDB" id="A0AB40ACQ5"/>
<evidence type="ECO:0000313" key="3">
    <source>
        <dbReference type="Proteomes" id="UP001652628"/>
    </source>
</evidence>
<dbReference type="RefSeq" id="XP_036676092.3">
    <property type="nucleotide sequence ID" value="XM_036820197.3"/>
</dbReference>
<dbReference type="PROSITE" id="PS50826">
    <property type="entry name" value="RUN"/>
    <property type="match status" value="1"/>
</dbReference>
<dbReference type="InterPro" id="IPR037213">
    <property type="entry name" value="Run_dom_sf"/>
</dbReference>
<feature type="region of interest" description="Disordered" evidence="1">
    <location>
        <begin position="1"/>
        <end position="94"/>
    </location>
</feature>
<name>A0AB40ACQ5_DROSZ</name>
<dbReference type="InterPro" id="IPR004012">
    <property type="entry name" value="Run_dom"/>
</dbReference>
<protein>
    <submittedName>
        <fullName evidence="4">RUN domain-containing protein 1</fullName>
    </submittedName>
</protein>
<feature type="compositionally biased region" description="Basic and acidic residues" evidence="1">
    <location>
        <begin position="1"/>
        <end position="13"/>
    </location>
</feature>
<dbReference type="PANTHER" id="PTHR15591">
    <property type="entry name" value="RUN AND SH3 DOMAIN CONTAINING"/>
    <property type="match status" value="1"/>
</dbReference>
<feature type="compositionally biased region" description="Acidic residues" evidence="1">
    <location>
        <begin position="31"/>
        <end position="47"/>
    </location>
</feature>
<dbReference type="GeneID" id="108015367"/>
<keyword evidence="3" id="KW-1185">Reference proteome</keyword>
<proteinExistence type="predicted"/>
<dbReference type="SMART" id="SM00593">
    <property type="entry name" value="RUN"/>
    <property type="match status" value="1"/>
</dbReference>
<dbReference type="InterPro" id="IPR058732">
    <property type="entry name" value="RUNDC1_M"/>
</dbReference>
<feature type="region of interest" description="Disordered" evidence="1">
    <location>
        <begin position="153"/>
        <end position="176"/>
    </location>
</feature>
<feature type="domain" description="RUN" evidence="2">
    <location>
        <begin position="520"/>
        <end position="716"/>
    </location>
</feature>
<reference evidence="4" key="1">
    <citation type="submission" date="2025-08" db="UniProtKB">
        <authorList>
            <consortium name="RefSeq"/>
        </authorList>
    </citation>
    <scope>IDENTIFICATION</scope>
</reference>
<dbReference type="PANTHER" id="PTHR15591:SF19">
    <property type="entry name" value="RUN DOMAIN-CONTAINING PROTEIN 1 ISOFORM X1"/>
    <property type="match status" value="1"/>
</dbReference>
<accession>A0AB40ACQ5</accession>
<evidence type="ECO:0000259" key="2">
    <source>
        <dbReference type="PROSITE" id="PS50826"/>
    </source>
</evidence>
<dbReference type="Pfam" id="PF26030">
    <property type="entry name" value="RUNDC1"/>
    <property type="match status" value="1"/>
</dbReference>
<organism evidence="3 4">
    <name type="scientific">Drosophila suzukii</name>
    <name type="common">Spotted-wing drosophila fruit fly</name>
    <dbReference type="NCBI Taxonomy" id="28584"/>
    <lineage>
        <taxon>Eukaryota</taxon>
        <taxon>Metazoa</taxon>
        <taxon>Ecdysozoa</taxon>
        <taxon>Arthropoda</taxon>
        <taxon>Hexapoda</taxon>
        <taxon>Insecta</taxon>
        <taxon>Pterygota</taxon>
        <taxon>Neoptera</taxon>
        <taxon>Endopterygota</taxon>
        <taxon>Diptera</taxon>
        <taxon>Brachycera</taxon>
        <taxon>Muscomorpha</taxon>
        <taxon>Ephydroidea</taxon>
        <taxon>Drosophilidae</taxon>
        <taxon>Drosophila</taxon>
        <taxon>Sophophora</taxon>
    </lineage>
</organism>